<dbReference type="RefSeq" id="WP_004079674.1">
    <property type="nucleotide sequence ID" value="NZ_CM001436.1"/>
</dbReference>
<keyword evidence="2" id="KW-0560">Oxidoreductase</keyword>
<feature type="domain" description="Molybdopterin dinucleotide-binding" evidence="1">
    <location>
        <begin position="3"/>
        <end position="101"/>
    </location>
</feature>
<evidence type="ECO:0000313" key="3">
    <source>
        <dbReference type="Proteomes" id="UP000005741"/>
    </source>
</evidence>
<dbReference type="EMBL" id="CM001436">
    <property type="protein sequence ID" value="EHQ36955.1"/>
    <property type="molecule type" value="Genomic_DNA"/>
</dbReference>
<dbReference type="GO" id="GO:0016491">
    <property type="term" value="F:oxidoreductase activity"/>
    <property type="evidence" value="ECO:0007669"/>
    <property type="project" value="UniProtKB-KW"/>
</dbReference>
<dbReference type="Pfam" id="PF01568">
    <property type="entry name" value="Molydop_binding"/>
    <property type="match status" value="1"/>
</dbReference>
<sequence length="127" mass="14217">MKFHMITGRTVKQGEGVERKLSADYKRETSACRMNPLDMMDLGLNEGSHIKLISSYGEVVMRAVEDKTLTSGMIFIAYGPYCNVITSHDTHGTGMPDYKSTFVRIESTDEDLKTVEELFKDMGGRAP</sequence>
<name>H1YY20_9EURY</name>
<dbReference type="InterPro" id="IPR012040">
    <property type="entry name" value="Formylmethanofuran_DH_dsu"/>
</dbReference>
<dbReference type="OrthoDB" id="116806at2157"/>
<dbReference type="InterPro" id="IPR006657">
    <property type="entry name" value="MoPterin_dinucl-bd_dom"/>
</dbReference>
<dbReference type="EC" id="1.2.99.5" evidence="2"/>
<dbReference type="Gene3D" id="2.40.40.20">
    <property type="match status" value="1"/>
</dbReference>
<protein>
    <submittedName>
        <fullName evidence="2">Formylmethanofuran dehydrogenase, subunit D</fullName>
        <ecNumber evidence="2">1.2.99.5</ecNumber>
    </submittedName>
</protein>
<keyword evidence="3" id="KW-1185">Reference proteome</keyword>
<dbReference type="STRING" id="937775.Metlim_2922"/>
<accession>H1YY20</accession>
<evidence type="ECO:0000259" key="1">
    <source>
        <dbReference type="Pfam" id="PF01568"/>
    </source>
</evidence>
<evidence type="ECO:0000313" key="2">
    <source>
        <dbReference type="EMBL" id="EHQ36955.1"/>
    </source>
</evidence>
<gene>
    <name evidence="2" type="ORF">Metlim_2922</name>
</gene>
<dbReference type="Proteomes" id="UP000005741">
    <property type="component" value="Chromosome"/>
</dbReference>
<dbReference type="PIRSF" id="PIRSF015873">
    <property type="entry name" value="FwdD"/>
    <property type="match status" value="1"/>
</dbReference>
<dbReference type="InParanoid" id="H1YY20"/>
<dbReference type="InterPro" id="IPR009010">
    <property type="entry name" value="Asp_de-COase-like_dom_sf"/>
</dbReference>
<dbReference type="GO" id="GO:0043546">
    <property type="term" value="F:molybdopterin cofactor binding"/>
    <property type="evidence" value="ECO:0007669"/>
    <property type="project" value="InterPro"/>
</dbReference>
<reference evidence="2 3" key="1">
    <citation type="submission" date="2011-10" db="EMBL/GenBank/DDBJ databases">
        <title>The Improved High-Quality Draft genome of Methanoplanus limicola DSM 2279.</title>
        <authorList>
            <consortium name="US DOE Joint Genome Institute (JGI-PGF)"/>
            <person name="Lucas S."/>
            <person name="Copeland A."/>
            <person name="Lapidus A."/>
            <person name="Glavina del Rio T."/>
            <person name="Dalin E."/>
            <person name="Tice H."/>
            <person name="Bruce D."/>
            <person name="Goodwin L."/>
            <person name="Pitluck S."/>
            <person name="Peters L."/>
            <person name="Mikhailova N."/>
            <person name="Lu M."/>
            <person name="Kyrpides N."/>
            <person name="Mavromatis K."/>
            <person name="Ivanova N."/>
            <person name="Markowitz V."/>
            <person name="Cheng J.-F."/>
            <person name="Hugenholtz P."/>
            <person name="Woyke T."/>
            <person name="Wu D."/>
            <person name="Wirth R."/>
            <person name="Brambilla E.-M."/>
            <person name="Klenk H.-P."/>
            <person name="Eisen J.A."/>
        </authorList>
    </citation>
    <scope>NUCLEOTIDE SEQUENCE [LARGE SCALE GENOMIC DNA]</scope>
    <source>
        <strain evidence="2 3">DSM 2279</strain>
    </source>
</reference>
<proteinExistence type="predicted"/>
<organism evidence="2 3">
    <name type="scientific">Methanoplanus limicola DSM 2279</name>
    <dbReference type="NCBI Taxonomy" id="937775"/>
    <lineage>
        <taxon>Archaea</taxon>
        <taxon>Methanobacteriati</taxon>
        <taxon>Methanobacteriota</taxon>
        <taxon>Stenosarchaea group</taxon>
        <taxon>Methanomicrobia</taxon>
        <taxon>Methanomicrobiales</taxon>
        <taxon>Methanomicrobiaceae</taxon>
        <taxon>Methanoplanus</taxon>
    </lineage>
</organism>
<dbReference type="SUPFAM" id="SSF50692">
    <property type="entry name" value="ADC-like"/>
    <property type="match status" value="1"/>
</dbReference>
<dbReference type="AlphaFoldDB" id="H1YY20"/>
<dbReference type="HOGENOM" id="CLU_123704_1_1_2"/>